<dbReference type="GO" id="GO:0000502">
    <property type="term" value="C:proteasome complex"/>
    <property type="evidence" value="ECO:0007669"/>
    <property type="project" value="UniProtKB-KW"/>
</dbReference>
<dbReference type="Pfam" id="PF18051">
    <property type="entry name" value="RPN1_C"/>
    <property type="match status" value="1"/>
</dbReference>
<evidence type="ECO:0000259" key="3">
    <source>
        <dbReference type="Pfam" id="PF17781"/>
    </source>
</evidence>
<evidence type="ECO:0000313" key="5">
    <source>
        <dbReference type="EMBL" id="WEL38374.1"/>
    </source>
</evidence>
<dbReference type="Proteomes" id="UP001217963">
    <property type="component" value="Chromosome IV"/>
</dbReference>
<evidence type="ECO:0000256" key="2">
    <source>
        <dbReference type="ARBA" id="ARBA00022942"/>
    </source>
</evidence>
<keyword evidence="2 5" id="KW-0647">Proteasome</keyword>
<feature type="domain" description="RPN1 N-terminal" evidence="3">
    <location>
        <begin position="6"/>
        <end position="283"/>
    </location>
</feature>
<proteinExistence type="predicted"/>
<dbReference type="InterPro" id="IPR041433">
    <property type="entry name" value="RPN1_C"/>
</dbReference>
<gene>
    <name evidence="5" type="ORF">PFJ87_04g00450</name>
</gene>
<dbReference type="PANTHER" id="PTHR10943:SF1">
    <property type="entry name" value="26S PROTEASOME NON-ATPASE REGULATORY SUBUNIT 2"/>
    <property type="match status" value="1"/>
</dbReference>
<keyword evidence="6" id="KW-1185">Reference proteome</keyword>
<dbReference type="InterPro" id="IPR040892">
    <property type="entry name" value="RPN1_N"/>
</dbReference>
<dbReference type="PANTHER" id="PTHR10943">
    <property type="entry name" value="26S PROTEASOME NON-ATPASE REGULATORY SUBUNIT"/>
    <property type="match status" value="1"/>
</dbReference>
<name>A0ABY8CHK7_ENCHE</name>
<sequence length="795" mass="89120">MEEDELKIIVERIRDSDVDIQNNALNMLFDITKSSHSKSIDTINFQYLADNLPVLEDICKEIVGDNRRRLCDIISAICVIDDEKKLLEYRVEGNIIDLKEWGHLYVKKLTGCIADTKVGKMDFPFERTKDVGRKCIDFLFKHNAEFEAIDFLIEIGGVEVVLDYVDTHNYNRIVLYLEDMASFVELSDVILGVYLKMNDHSRYVVGLIKRQRIGEAIEYVRGIEDKDYKEQCLYILARCDLYYETSDPNERYILSNGYVKDVYRSVGAELEIDKPSKIDGILKGFKYDKDTKQLASIAIANGFVHMGYGRDPMFLPQEGDPRVPLDYETILGCDVPDLISVFGSIGVIESWNSEKVMETLQEHIFADVSHRKTGSLLGLALSGLKNFEERPAILALLSSNLQSTNTIHVIATLLGIESMFSGTRSEEVRDLLQPLMFSDSNEVVFFTAFTLGSVFCGSADEDLTSLMLQTFVEKEKESETQFFRFLMLGLACLFYRRKDVECGIMEIGGTLSKHESILIRGFQYVGTGDSNIIESILTDSFTGDTDALLESLGLLSCALVSIGDETSSQMVARIVSSSLLLDSSHLRSVLPLCYSLLYPSNPQVNVLDILEKSLNIGETNCIISTIISLGFIGAGTLNSRINKILDQQYSYYYKDSKVLPMLKIAQGLVSLGKGLLSISPLCFDKTAFMPKNIIGLFSTVFMLLDSSISPLVSSHTYMFFLLCQACTQKYVVCSEKINIRVGHPINTVGMVGEPKKLSSVQIHTSPVVLNEKTRAETDENVCTSYIEDVLIVKKN</sequence>
<evidence type="ECO:0000256" key="1">
    <source>
        <dbReference type="ARBA" id="ARBA00022737"/>
    </source>
</evidence>
<dbReference type="SUPFAM" id="SSF48371">
    <property type="entry name" value="ARM repeat"/>
    <property type="match status" value="1"/>
</dbReference>
<protein>
    <submittedName>
        <fullName evidence="5">Proteasome regulatory subunit 4</fullName>
    </submittedName>
</protein>
<keyword evidence="1" id="KW-0677">Repeat</keyword>
<dbReference type="Gene3D" id="1.25.10.10">
    <property type="entry name" value="Leucine-rich Repeat Variant"/>
    <property type="match status" value="1"/>
</dbReference>
<dbReference type="Pfam" id="PF17781">
    <property type="entry name" value="RPN1_RPN2_N"/>
    <property type="match status" value="1"/>
</dbReference>
<organism evidence="5 6">
    <name type="scientific">Encephalitozoon hellem</name>
    <name type="common">Microsporidian parasite</name>
    <dbReference type="NCBI Taxonomy" id="27973"/>
    <lineage>
        <taxon>Eukaryota</taxon>
        <taxon>Fungi</taxon>
        <taxon>Fungi incertae sedis</taxon>
        <taxon>Microsporidia</taxon>
        <taxon>Unikaryonidae</taxon>
        <taxon>Encephalitozoon</taxon>
    </lineage>
</organism>
<dbReference type="InterPro" id="IPR011989">
    <property type="entry name" value="ARM-like"/>
</dbReference>
<accession>A0ABY8CHK7</accession>
<dbReference type="EMBL" id="CP119065">
    <property type="protein sequence ID" value="WEL38374.1"/>
    <property type="molecule type" value="Genomic_DNA"/>
</dbReference>
<feature type="domain" description="26S proteasome non-ATPase regulatory subunit RPN1 C-terminal" evidence="4">
    <location>
        <begin position="748"/>
        <end position="795"/>
    </location>
</feature>
<evidence type="ECO:0000313" key="6">
    <source>
        <dbReference type="Proteomes" id="UP001217963"/>
    </source>
</evidence>
<reference evidence="5 6" key="1">
    <citation type="submission" date="2023-02" db="EMBL/GenBank/DDBJ databases">
        <title>Encephalitozoon hellem ATCC 50451 complete genome.</title>
        <authorList>
            <person name="Mascarenhas dos Santos A.C."/>
            <person name="Julian A.T."/>
            <person name="Pombert J.-F."/>
        </authorList>
    </citation>
    <scope>NUCLEOTIDE SEQUENCE [LARGE SCALE GENOMIC DNA]</scope>
    <source>
        <strain evidence="5 6">ATCC 50451</strain>
    </source>
</reference>
<evidence type="ECO:0000259" key="4">
    <source>
        <dbReference type="Pfam" id="PF18051"/>
    </source>
</evidence>
<dbReference type="InterPro" id="IPR016024">
    <property type="entry name" value="ARM-type_fold"/>
</dbReference>